<proteinExistence type="predicted"/>
<evidence type="ECO:0000313" key="1">
    <source>
        <dbReference type="EMBL" id="AMP42223.1"/>
    </source>
</evidence>
<organism evidence="1">
    <name type="scientific">uncultured bacterium IN-05</name>
    <dbReference type="NCBI Taxonomy" id="1805583"/>
    <lineage>
        <taxon>Bacteria</taxon>
        <taxon>environmental samples</taxon>
    </lineage>
</organism>
<dbReference type="AlphaFoldDB" id="A0A142BVT5"/>
<sequence>MFPSEKSLLRLAGAVMCDQDEAWSEARYFSAAKMAELHDEQKPEPAEPPSAERREQALAFARQAIEASLALADRMEAA</sequence>
<dbReference type="EMBL" id="KU736870">
    <property type="protein sequence ID" value="AMP42223.1"/>
    <property type="molecule type" value="Genomic_DNA"/>
</dbReference>
<reference evidence="1" key="2">
    <citation type="submission" date="2016-02" db="EMBL/GenBank/DDBJ databases">
        <authorList>
            <person name="Wen L."/>
            <person name="He K."/>
            <person name="Yang H."/>
        </authorList>
    </citation>
    <scope>NUCLEOTIDE SEQUENCE</scope>
</reference>
<reference evidence="1" key="1">
    <citation type="journal article" date="2016" name="Appl. Environ. Microbiol.">
        <title>Diversity of the Tetracycline Mobilome within a Chinese Pig Manure Sample.</title>
        <authorList>
            <person name="Leclercq S.O."/>
            <person name="Wang C."/>
            <person name="Zhu Y."/>
            <person name="Wu H."/>
            <person name="Du X."/>
            <person name="Liu Z."/>
            <person name="Feng J."/>
        </authorList>
    </citation>
    <scope>NUCLEOTIDE SEQUENCE</scope>
</reference>
<protein>
    <submittedName>
        <fullName evidence="1">Uncharacterized protein</fullName>
    </submittedName>
</protein>
<accession>A0A142BVT5</accession>
<name>A0A142BVT5_9BACT</name>